<comment type="subcellular location">
    <subcellularLocation>
        <location evidence="4 17">Cytoplasm</location>
    </subcellularLocation>
</comment>
<dbReference type="Gene3D" id="3.20.20.60">
    <property type="entry name" value="Phosphoenolpyruvate-binding domains"/>
    <property type="match status" value="1"/>
</dbReference>
<dbReference type="Pfam" id="PF05524">
    <property type="entry name" value="PEP-utilisers_N"/>
    <property type="match status" value="1"/>
</dbReference>
<dbReference type="Proteomes" id="UP001198163">
    <property type="component" value="Unassembled WGS sequence"/>
</dbReference>
<comment type="catalytic activity">
    <reaction evidence="1 17">
        <text>L-histidyl-[protein] + phosphoenolpyruvate = N(pros)-phospho-L-histidyl-[protein] + pyruvate</text>
        <dbReference type="Rhea" id="RHEA:23880"/>
        <dbReference type="Rhea" id="RHEA-COMP:9745"/>
        <dbReference type="Rhea" id="RHEA-COMP:9746"/>
        <dbReference type="ChEBI" id="CHEBI:15361"/>
        <dbReference type="ChEBI" id="CHEBI:29979"/>
        <dbReference type="ChEBI" id="CHEBI:58702"/>
        <dbReference type="ChEBI" id="CHEBI:64837"/>
        <dbReference type="EC" id="2.7.3.9"/>
    </reaction>
</comment>
<dbReference type="GO" id="GO:0046872">
    <property type="term" value="F:metal ion binding"/>
    <property type="evidence" value="ECO:0007669"/>
    <property type="project" value="UniProtKB-KW"/>
</dbReference>
<feature type="binding site" evidence="19">
    <location>
        <begin position="461"/>
        <end position="462"/>
    </location>
    <ligand>
        <name>phosphoenolpyruvate</name>
        <dbReference type="ChEBI" id="CHEBI:58702"/>
    </ligand>
</feature>
<dbReference type="NCBIfam" id="TIGR01417">
    <property type="entry name" value="PTS_I_fam"/>
    <property type="match status" value="1"/>
</dbReference>
<dbReference type="GO" id="GO:0016301">
    <property type="term" value="F:kinase activity"/>
    <property type="evidence" value="ECO:0007669"/>
    <property type="project" value="UniProtKB-KW"/>
</dbReference>
<evidence type="ECO:0000256" key="8">
    <source>
        <dbReference type="ARBA" id="ARBA00022448"/>
    </source>
</evidence>
<dbReference type="GO" id="GO:0005737">
    <property type="term" value="C:cytoplasm"/>
    <property type="evidence" value="ECO:0007669"/>
    <property type="project" value="UniProtKB-SubCell"/>
</dbReference>
<feature type="binding site" evidence="19">
    <location>
        <position position="472"/>
    </location>
    <ligand>
        <name>phosphoenolpyruvate</name>
        <dbReference type="ChEBI" id="CHEBI:58702"/>
    </ligand>
</feature>
<dbReference type="Pfam" id="PF00391">
    <property type="entry name" value="PEP-utilizers"/>
    <property type="match status" value="1"/>
</dbReference>
<keyword evidence="12 17" id="KW-0598">Phosphotransferase system</keyword>
<evidence type="ECO:0000259" key="21">
    <source>
        <dbReference type="Pfam" id="PF00391"/>
    </source>
</evidence>
<dbReference type="InterPro" id="IPR000121">
    <property type="entry name" value="PEP_util_C"/>
</dbReference>
<feature type="domain" description="PEP-utilising enzyme mobile" evidence="21">
    <location>
        <begin position="155"/>
        <end position="228"/>
    </location>
</feature>
<dbReference type="InterPro" id="IPR008731">
    <property type="entry name" value="PTS_EIN"/>
</dbReference>
<evidence type="ECO:0000256" key="5">
    <source>
        <dbReference type="ARBA" id="ARBA00007837"/>
    </source>
</evidence>
<dbReference type="PANTHER" id="PTHR46244">
    <property type="entry name" value="PHOSPHOENOLPYRUVATE-PROTEIN PHOSPHOTRANSFERASE"/>
    <property type="match status" value="1"/>
</dbReference>
<name>A0AAE3EK14_9SPIR</name>
<dbReference type="InterPro" id="IPR006318">
    <property type="entry name" value="PTS_EI-like"/>
</dbReference>
<dbReference type="AlphaFoldDB" id="A0AAE3EK14"/>
<accession>A0AAE3EK14</accession>
<feature type="binding site" evidence="20">
    <location>
        <position position="438"/>
    </location>
    <ligand>
        <name>Mg(2+)</name>
        <dbReference type="ChEBI" id="CHEBI:18420"/>
    </ligand>
</feature>
<keyword evidence="9 17" id="KW-0963">Cytoplasm</keyword>
<dbReference type="Pfam" id="PF02896">
    <property type="entry name" value="PEP-utilizers_C"/>
    <property type="match status" value="1"/>
</dbReference>
<dbReference type="InterPro" id="IPR008279">
    <property type="entry name" value="PEP-util_enz_mobile_dom"/>
</dbReference>
<keyword evidence="11 17" id="KW-0808">Transferase</keyword>
<feature type="binding site" evidence="19">
    <location>
        <position position="339"/>
    </location>
    <ligand>
        <name>phosphoenolpyruvate</name>
        <dbReference type="ChEBI" id="CHEBI:58702"/>
    </ligand>
</feature>
<evidence type="ECO:0000259" key="22">
    <source>
        <dbReference type="Pfam" id="PF02896"/>
    </source>
</evidence>
<evidence type="ECO:0000313" key="24">
    <source>
        <dbReference type="EMBL" id="MCD1655786.1"/>
    </source>
</evidence>
<dbReference type="InterPro" id="IPR015813">
    <property type="entry name" value="Pyrv/PenolPyrv_kinase-like_dom"/>
</dbReference>
<dbReference type="PIRSF" id="PIRSF000732">
    <property type="entry name" value="PTS_enzyme_I"/>
    <property type="match status" value="1"/>
</dbReference>
<gene>
    <name evidence="24" type="primary">ptsP</name>
    <name evidence="24" type="ORF">K7J14_13900</name>
</gene>
<evidence type="ECO:0000256" key="7">
    <source>
        <dbReference type="ARBA" id="ARBA00016544"/>
    </source>
</evidence>
<dbReference type="InterPro" id="IPR036618">
    <property type="entry name" value="PtsI_HPr-bd_sf"/>
</dbReference>
<evidence type="ECO:0000256" key="19">
    <source>
        <dbReference type="PIRSR" id="PIRSR000732-2"/>
    </source>
</evidence>
<evidence type="ECO:0000259" key="23">
    <source>
        <dbReference type="Pfam" id="PF05524"/>
    </source>
</evidence>
<dbReference type="PANTHER" id="PTHR46244:SF3">
    <property type="entry name" value="PHOSPHOENOLPYRUVATE-PROTEIN PHOSPHOTRANSFERASE"/>
    <property type="match status" value="1"/>
</dbReference>
<protein>
    <recommendedName>
        <fullName evidence="7 17">Phosphoenolpyruvate-protein phosphotransferase</fullName>
        <ecNumber evidence="6 17">2.7.3.9</ecNumber>
    </recommendedName>
    <alternativeName>
        <fullName evidence="16 17">Phosphotransferase system, enzyme I</fullName>
    </alternativeName>
</protein>
<comment type="cofactor">
    <cofactor evidence="2 17 20">
        <name>Mg(2+)</name>
        <dbReference type="ChEBI" id="CHEBI:18420"/>
    </cofactor>
</comment>
<evidence type="ECO:0000256" key="17">
    <source>
        <dbReference type="PIRNR" id="PIRNR000732"/>
    </source>
</evidence>
<feature type="binding site" evidence="19">
    <location>
        <position position="303"/>
    </location>
    <ligand>
        <name>phosphoenolpyruvate</name>
        <dbReference type="ChEBI" id="CHEBI:58702"/>
    </ligand>
</feature>
<dbReference type="PROSITE" id="PS00742">
    <property type="entry name" value="PEP_ENZYMES_2"/>
    <property type="match status" value="1"/>
</dbReference>
<dbReference type="InterPro" id="IPR040442">
    <property type="entry name" value="Pyrv_kinase-like_dom_sf"/>
</dbReference>
<comment type="function">
    <text evidence="3 17">General (non sugar-specific) component of the phosphoenolpyruvate-dependent sugar phosphotransferase system (sugar PTS). This major carbohydrate active-transport system catalyzes the phosphorylation of incoming sugar substrates concomitantly with their translocation across the cell membrane. Enzyme I transfers the phosphoryl group from phosphoenolpyruvate (PEP) to the phosphoryl carrier protein (HPr).</text>
</comment>
<keyword evidence="15 17" id="KW-0460">Magnesium</keyword>
<feature type="active site" description="Tele-phosphohistidine intermediate" evidence="18">
    <location>
        <position position="192"/>
    </location>
</feature>
<evidence type="ECO:0000256" key="16">
    <source>
        <dbReference type="ARBA" id="ARBA00033235"/>
    </source>
</evidence>
<comment type="caution">
    <text evidence="24">The sequence shown here is derived from an EMBL/GenBank/DDBJ whole genome shotgun (WGS) entry which is preliminary data.</text>
</comment>
<dbReference type="PRINTS" id="PR01736">
    <property type="entry name" value="PHPHTRNFRASE"/>
</dbReference>
<dbReference type="SUPFAM" id="SSF51621">
    <property type="entry name" value="Phosphoenolpyruvate/pyruvate domain"/>
    <property type="match status" value="1"/>
</dbReference>
<dbReference type="InterPro" id="IPR050499">
    <property type="entry name" value="PEP-utilizing_PTS_enzyme"/>
</dbReference>
<evidence type="ECO:0000256" key="13">
    <source>
        <dbReference type="ARBA" id="ARBA00022723"/>
    </source>
</evidence>
<evidence type="ECO:0000256" key="9">
    <source>
        <dbReference type="ARBA" id="ARBA00022490"/>
    </source>
</evidence>
<evidence type="ECO:0000256" key="20">
    <source>
        <dbReference type="PIRSR" id="PIRSR000732-3"/>
    </source>
</evidence>
<keyword evidence="8 17" id="KW-0813">Transport</keyword>
<dbReference type="GO" id="GO:0008965">
    <property type="term" value="F:phosphoenolpyruvate-protein phosphotransferase activity"/>
    <property type="evidence" value="ECO:0007669"/>
    <property type="project" value="UniProtKB-EC"/>
</dbReference>
<evidence type="ECO:0000256" key="11">
    <source>
        <dbReference type="ARBA" id="ARBA00022679"/>
    </source>
</evidence>
<evidence type="ECO:0000256" key="18">
    <source>
        <dbReference type="PIRSR" id="PIRSR000732-1"/>
    </source>
</evidence>
<evidence type="ECO:0000256" key="10">
    <source>
        <dbReference type="ARBA" id="ARBA00022597"/>
    </source>
</evidence>
<dbReference type="SUPFAM" id="SSF47831">
    <property type="entry name" value="Enzyme I of the PEP:sugar phosphotransferase system HPr-binding (sub)domain"/>
    <property type="match status" value="1"/>
</dbReference>
<evidence type="ECO:0000256" key="3">
    <source>
        <dbReference type="ARBA" id="ARBA00002728"/>
    </source>
</evidence>
<dbReference type="SUPFAM" id="SSF52009">
    <property type="entry name" value="Phosphohistidine domain"/>
    <property type="match status" value="1"/>
</dbReference>
<evidence type="ECO:0000256" key="6">
    <source>
        <dbReference type="ARBA" id="ARBA00012232"/>
    </source>
</evidence>
<keyword evidence="25" id="KW-1185">Reference proteome</keyword>
<evidence type="ECO:0000256" key="1">
    <source>
        <dbReference type="ARBA" id="ARBA00000683"/>
    </source>
</evidence>
<dbReference type="EC" id="2.7.3.9" evidence="6 17"/>
<keyword evidence="13 17" id="KW-0479">Metal-binding</keyword>
<reference evidence="24" key="1">
    <citation type="submission" date="2021-08" db="EMBL/GenBank/DDBJ databases">
        <title>Comparative analyses of Brucepasteria parasyntrophica and Teretinema zuelzerae.</title>
        <authorList>
            <person name="Song Y."/>
            <person name="Brune A."/>
        </authorList>
    </citation>
    <scope>NUCLEOTIDE SEQUENCE</scope>
    <source>
        <strain evidence="24">DSM 1903</strain>
    </source>
</reference>
<feature type="binding site" evidence="20">
    <location>
        <position position="462"/>
    </location>
    <ligand>
        <name>Mg(2+)</name>
        <dbReference type="ChEBI" id="CHEBI:18420"/>
    </ligand>
</feature>
<sequence length="580" mass="63910">MRKLEGLPASSGIVIGPAFCMRDEPPVDIPRHSIRAEETGTHWNRFETALSLSRSEIALLKDDRSQEQSEILDAHLLMLSDPEFIPQIRAYLDTSLINIEAALKDKVDEAISLLRRTGDSYLAERATDIEDAFDRVMGHLLETGAGGYSQRSRFIPPGTVLVAKNLRPSEAISLRDSGVVGIILEEGGATSHVAILARAWRIPAVMGIRDALRFIGDNESVVLDGTDGLVVAQPTKDALNSWNSRIHAEKSRLLDSTIQKAKIMHARSQTRDGTALNLYANIALADEAFPALEDGAEGIGLFRSEFLYLAASVFPDEESQFESYRKAAEAMKGAPVVIRTLDAGADKMIGEQIELGEKNPLLGWRAVRYCLDRREMFKEQLRALLRASVFGDLRIMFPMISNIEELDAVLDVLEEAKEECDRDELPYNKKVKTGIMIEVPSAAVCADLLAQKIDFMSIGTNDLIQYTMAVDRENAKVAHLFDCYNPAVLRLVKHTIEAANRSGIDVSMCGEMAGDPSAAVLLAGLGLRTFSMAVPQIQRVKTLMARVSLPEAQELASAAMELSAAREIRKLVQEKLKTYE</sequence>
<feature type="domain" description="PEP-utilising enzyme C-terminal" evidence="22">
    <location>
        <begin position="260"/>
        <end position="547"/>
    </location>
</feature>
<organism evidence="24 25">
    <name type="scientific">Teretinema zuelzerae</name>
    <dbReference type="NCBI Taxonomy" id="156"/>
    <lineage>
        <taxon>Bacteria</taxon>
        <taxon>Pseudomonadati</taxon>
        <taxon>Spirochaetota</taxon>
        <taxon>Spirochaetia</taxon>
        <taxon>Spirochaetales</taxon>
        <taxon>Treponemataceae</taxon>
        <taxon>Teretinema</taxon>
    </lineage>
</organism>
<dbReference type="InterPro" id="IPR024692">
    <property type="entry name" value="PTS_EI"/>
</dbReference>
<dbReference type="InterPro" id="IPR023151">
    <property type="entry name" value="PEP_util_CS"/>
</dbReference>
<evidence type="ECO:0000256" key="14">
    <source>
        <dbReference type="ARBA" id="ARBA00022777"/>
    </source>
</evidence>
<proteinExistence type="inferred from homology"/>
<dbReference type="GO" id="GO:0009401">
    <property type="term" value="P:phosphoenolpyruvate-dependent sugar phosphotransferase system"/>
    <property type="evidence" value="ECO:0007669"/>
    <property type="project" value="UniProtKB-KW"/>
</dbReference>
<evidence type="ECO:0000313" key="25">
    <source>
        <dbReference type="Proteomes" id="UP001198163"/>
    </source>
</evidence>
<keyword evidence="14 17" id="KW-0418">Kinase</keyword>
<evidence type="ECO:0000256" key="15">
    <source>
        <dbReference type="ARBA" id="ARBA00022842"/>
    </source>
</evidence>
<dbReference type="InterPro" id="IPR036637">
    <property type="entry name" value="Phosphohistidine_dom_sf"/>
</dbReference>
<evidence type="ECO:0000256" key="2">
    <source>
        <dbReference type="ARBA" id="ARBA00001946"/>
    </source>
</evidence>
<evidence type="ECO:0000256" key="4">
    <source>
        <dbReference type="ARBA" id="ARBA00004496"/>
    </source>
</evidence>
<dbReference type="Gene3D" id="3.50.30.10">
    <property type="entry name" value="Phosphohistidine domain"/>
    <property type="match status" value="1"/>
</dbReference>
<feature type="domain" description="Phosphotransferase system enzyme I N-terminal" evidence="23">
    <location>
        <begin position="5"/>
        <end position="125"/>
    </location>
</feature>
<dbReference type="RefSeq" id="WP_230757601.1">
    <property type="nucleotide sequence ID" value="NZ_JAINWA010000003.1"/>
</dbReference>
<comment type="similarity">
    <text evidence="5 17">Belongs to the PEP-utilizing enzyme family.</text>
</comment>
<keyword evidence="10 17" id="KW-0762">Sugar transport</keyword>
<dbReference type="Gene3D" id="1.10.274.10">
    <property type="entry name" value="PtsI, HPr-binding domain"/>
    <property type="match status" value="1"/>
</dbReference>
<dbReference type="EMBL" id="JAINWA010000003">
    <property type="protein sequence ID" value="MCD1655786.1"/>
    <property type="molecule type" value="Genomic_DNA"/>
</dbReference>
<evidence type="ECO:0000256" key="12">
    <source>
        <dbReference type="ARBA" id="ARBA00022683"/>
    </source>
</evidence>
<feature type="active site" description="Proton donor" evidence="18">
    <location>
        <position position="509"/>
    </location>
</feature>